<name>A0A182WNI2_9DIPT</name>
<dbReference type="Proteomes" id="UP000075920">
    <property type="component" value="Unassembled WGS sequence"/>
</dbReference>
<reference evidence="2" key="1">
    <citation type="submission" date="2013-03" db="EMBL/GenBank/DDBJ databases">
        <title>The Genome Sequence of Anopheles minimus MINIMUS1.</title>
        <authorList>
            <consortium name="The Broad Institute Genomics Platform"/>
            <person name="Neafsey D.E."/>
            <person name="Walton C."/>
            <person name="Walker B."/>
            <person name="Young S.K."/>
            <person name="Zeng Q."/>
            <person name="Gargeya S."/>
            <person name="Fitzgerald M."/>
            <person name="Haas B."/>
            <person name="Abouelleil A."/>
            <person name="Allen A.W."/>
            <person name="Alvarado L."/>
            <person name="Arachchi H.M."/>
            <person name="Berlin A.M."/>
            <person name="Chapman S.B."/>
            <person name="Gainer-Dewar J."/>
            <person name="Goldberg J."/>
            <person name="Griggs A."/>
            <person name="Gujja S."/>
            <person name="Hansen M."/>
            <person name="Howarth C."/>
            <person name="Imamovic A."/>
            <person name="Ireland A."/>
            <person name="Larimer J."/>
            <person name="McCowan C."/>
            <person name="Murphy C."/>
            <person name="Pearson M."/>
            <person name="Poon T.W."/>
            <person name="Priest M."/>
            <person name="Roberts A."/>
            <person name="Saif S."/>
            <person name="Shea T."/>
            <person name="Sisk P."/>
            <person name="Sykes S."/>
            <person name="Wortman J."/>
            <person name="Nusbaum C."/>
            <person name="Birren B."/>
        </authorList>
    </citation>
    <scope>NUCLEOTIDE SEQUENCE [LARGE SCALE GENOMIC DNA]</scope>
    <source>
        <strain evidence="2">MINIMUS1</strain>
    </source>
</reference>
<accession>A0A182WNI2</accession>
<reference evidence="1" key="2">
    <citation type="submission" date="2020-05" db="UniProtKB">
        <authorList>
            <consortium name="EnsemblMetazoa"/>
        </authorList>
    </citation>
    <scope>IDENTIFICATION</scope>
    <source>
        <strain evidence="1">MINIMUS1</strain>
    </source>
</reference>
<sequence>MLFSCTLDYPCLHDPFDSRHGQLVNSKK</sequence>
<proteinExistence type="predicted"/>
<dbReference type="VEuPathDB" id="VectorBase:AMIN014271"/>
<protein>
    <submittedName>
        <fullName evidence="1">Uncharacterized protein</fullName>
    </submittedName>
</protein>
<keyword evidence="2" id="KW-1185">Reference proteome</keyword>
<evidence type="ECO:0000313" key="1">
    <source>
        <dbReference type="EnsemblMetazoa" id="AMIN014271-PA"/>
    </source>
</evidence>
<dbReference type="AlphaFoldDB" id="A0A182WNI2"/>
<organism evidence="1 2">
    <name type="scientific">Anopheles minimus</name>
    <dbReference type="NCBI Taxonomy" id="112268"/>
    <lineage>
        <taxon>Eukaryota</taxon>
        <taxon>Metazoa</taxon>
        <taxon>Ecdysozoa</taxon>
        <taxon>Arthropoda</taxon>
        <taxon>Hexapoda</taxon>
        <taxon>Insecta</taxon>
        <taxon>Pterygota</taxon>
        <taxon>Neoptera</taxon>
        <taxon>Endopterygota</taxon>
        <taxon>Diptera</taxon>
        <taxon>Nematocera</taxon>
        <taxon>Culicoidea</taxon>
        <taxon>Culicidae</taxon>
        <taxon>Anophelinae</taxon>
        <taxon>Anopheles</taxon>
    </lineage>
</organism>
<evidence type="ECO:0000313" key="2">
    <source>
        <dbReference type="Proteomes" id="UP000075920"/>
    </source>
</evidence>
<dbReference type="EnsemblMetazoa" id="AMIN014271-RA">
    <property type="protein sequence ID" value="AMIN014271-PA"/>
    <property type="gene ID" value="AMIN014271"/>
</dbReference>